<gene>
    <name evidence="2" type="ORF">DRW42_13020</name>
</gene>
<accession>A0A366KYI3</accession>
<dbReference type="AlphaFoldDB" id="A0A366KYI3"/>
<comment type="caution">
    <text evidence="2">The sequence shown here is derived from an EMBL/GenBank/DDBJ whole genome shotgun (WGS) entry which is preliminary data.</text>
</comment>
<sequence length="172" mass="19309">MSELKEYLAPLVMPQKKIRPLLKSLKSSWSILIHGILPHQSAVQPEKLFFDEHIGSEEEYMAELAMELYKESTARIDALEEKGFKLLTYISAISAISVYFIGKELDGFFKYTVIASLLFLVIAIVISLRCIGIKQQKALFIDSLFKFETDAAPSAQSKKAIIASLINCAVFN</sequence>
<keyword evidence="1" id="KW-1133">Transmembrane helix</keyword>
<dbReference type="OrthoDB" id="1950427at2"/>
<dbReference type="EMBL" id="QNQU01000010">
    <property type="protein sequence ID" value="RBQ06701.1"/>
    <property type="molecule type" value="Genomic_DNA"/>
</dbReference>
<protein>
    <submittedName>
        <fullName evidence="2">Uncharacterized protein</fullName>
    </submittedName>
</protein>
<feature type="transmembrane region" description="Helical" evidence="1">
    <location>
        <begin position="84"/>
        <end position="102"/>
    </location>
</feature>
<keyword evidence="1" id="KW-0472">Membrane</keyword>
<dbReference type="Proteomes" id="UP000252081">
    <property type="component" value="Unassembled WGS sequence"/>
</dbReference>
<keyword evidence="1" id="KW-0812">Transmembrane</keyword>
<organism evidence="2 3">
    <name type="scientific">Pedobacter miscanthi</name>
    <dbReference type="NCBI Taxonomy" id="2259170"/>
    <lineage>
        <taxon>Bacteria</taxon>
        <taxon>Pseudomonadati</taxon>
        <taxon>Bacteroidota</taxon>
        <taxon>Sphingobacteriia</taxon>
        <taxon>Sphingobacteriales</taxon>
        <taxon>Sphingobacteriaceae</taxon>
        <taxon>Pedobacter</taxon>
    </lineage>
</organism>
<keyword evidence="3" id="KW-1185">Reference proteome</keyword>
<dbReference type="RefSeq" id="WP_113949264.1">
    <property type="nucleotide sequence ID" value="NZ_QNQU01000010.1"/>
</dbReference>
<proteinExistence type="predicted"/>
<name>A0A366KYI3_9SPHI</name>
<reference evidence="2 3" key="1">
    <citation type="submission" date="2018-07" db="EMBL/GenBank/DDBJ databases">
        <title>A draft genome of a endophytic bacteria, a new species of Pedobacter.</title>
        <authorList>
            <person name="Zhang Z.D."/>
            <person name="Chen Z.J."/>
        </authorList>
    </citation>
    <scope>NUCLEOTIDE SEQUENCE [LARGE SCALE GENOMIC DNA]</scope>
    <source>
        <strain evidence="2 3">RS10</strain>
    </source>
</reference>
<feature type="transmembrane region" description="Helical" evidence="1">
    <location>
        <begin position="108"/>
        <end position="128"/>
    </location>
</feature>
<evidence type="ECO:0000313" key="2">
    <source>
        <dbReference type="EMBL" id="RBQ06701.1"/>
    </source>
</evidence>
<evidence type="ECO:0000313" key="3">
    <source>
        <dbReference type="Proteomes" id="UP000252081"/>
    </source>
</evidence>
<evidence type="ECO:0000256" key="1">
    <source>
        <dbReference type="SAM" id="Phobius"/>
    </source>
</evidence>